<dbReference type="KEGG" id="vg:54998175"/>
<accession>A0A345MKD2</accession>
<dbReference type="GeneID" id="54998175"/>
<evidence type="ECO:0000313" key="2">
    <source>
        <dbReference type="Proteomes" id="UP000258104"/>
    </source>
</evidence>
<evidence type="ECO:0000313" key="1">
    <source>
        <dbReference type="EMBL" id="AXH71795.1"/>
    </source>
</evidence>
<dbReference type="RefSeq" id="YP_009807297.1">
    <property type="nucleotide sequence ID" value="NC_048022.1"/>
</dbReference>
<organism evidence="1 2">
    <name type="scientific">Eggerthella phage PMBT5</name>
    <dbReference type="NCBI Taxonomy" id="2283015"/>
    <lineage>
        <taxon>Viruses</taxon>
        <taxon>Duplodnaviria</taxon>
        <taxon>Heunggongvirae</taxon>
        <taxon>Uroviricota</taxon>
        <taxon>Caudoviricetes</taxon>
        <taxon>Lentavirus</taxon>
        <taxon>Lentavirus PMBT5</taxon>
    </lineage>
</organism>
<proteinExistence type="predicted"/>
<dbReference type="Proteomes" id="UP000258104">
    <property type="component" value="Segment"/>
</dbReference>
<dbReference type="EMBL" id="MH626557">
    <property type="protein sequence ID" value="AXH71795.1"/>
    <property type="molecule type" value="Genomic_DNA"/>
</dbReference>
<keyword evidence="2" id="KW-1185">Reference proteome</keyword>
<sequence length="154" mass="16909">MRIDTDSYLDQTLTVINKLDAKDAGIASDAYYKTQLKGVWSAKSVRTVLGTGDVIVATTVNMQFADTSHYMPYREWSKAANRDSMWTLREGDHVVRGEVTEDISTATALKKAIAAHKPDAVQVQAIQDKTRETGLDYVDAGVMRYATGVFAEGA</sequence>
<name>A0A345MKD2_9CAUD</name>
<protein>
    <submittedName>
        <fullName evidence="1">Uncharacterized protein</fullName>
    </submittedName>
</protein>
<reference evidence="1 2" key="1">
    <citation type="submission" date="2018-07" db="EMBL/GenBank/DDBJ databases">
        <title>Complete genome of the first Eggerthella lenta phage.</title>
        <authorList>
            <person name="Koberg S."/>
            <person name="Brinks E."/>
        </authorList>
    </citation>
    <scope>NUCLEOTIDE SEQUENCE [LARGE SCALE GENOMIC DNA]</scope>
</reference>